<evidence type="ECO:0000313" key="1">
    <source>
        <dbReference type="EMBL" id="EPB90956.1"/>
    </source>
</evidence>
<sequence length="51" mass="5883">MLFENKYFPLNDQSQRDLYANVWSIIIEAFDSSSLTVRIEKATLASKEANN</sequence>
<accession>S2JKV4</accession>
<protein>
    <submittedName>
        <fullName evidence="1">Uncharacterized protein</fullName>
    </submittedName>
</protein>
<reference evidence="2" key="1">
    <citation type="submission" date="2013-05" db="EMBL/GenBank/DDBJ databases">
        <title>The Genome sequence of Mucor circinelloides f. circinelloides 1006PhL.</title>
        <authorList>
            <consortium name="The Broad Institute Genomics Platform"/>
            <person name="Cuomo C."/>
            <person name="Earl A."/>
            <person name="Findley K."/>
            <person name="Lee S.C."/>
            <person name="Walker B."/>
            <person name="Young S."/>
            <person name="Zeng Q."/>
            <person name="Gargeya S."/>
            <person name="Fitzgerald M."/>
            <person name="Haas B."/>
            <person name="Abouelleil A."/>
            <person name="Allen A.W."/>
            <person name="Alvarado L."/>
            <person name="Arachchi H.M."/>
            <person name="Berlin A.M."/>
            <person name="Chapman S.B."/>
            <person name="Gainer-Dewar J."/>
            <person name="Goldberg J."/>
            <person name="Griggs A."/>
            <person name="Gujja S."/>
            <person name="Hansen M."/>
            <person name="Howarth C."/>
            <person name="Imamovic A."/>
            <person name="Ireland A."/>
            <person name="Larimer J."/>
            <person name="McCowan C."/>
            <person name="Murphy C."/>
            <person name="Pearson M."/>
            <person name="Poon T.W."/>
            <person name="Priest M."/>
            <person name="Roberts A."/>
            <person name="Saif S."/>
            <person name="Shea T."/>
            <person name="Sisk P."/>
            <person name="Sykes S."/>
            <person name="Wortman J."/>
            <person name="Nusbaum C."/>
            <person name="Birren B."/>
        </authorList>
    </citation>
    <scope>NUCLEOTIDE SEQUENCE [LARGE SCALE GENOMIC DNA]</scope>
    <source>
        <strain evidence="2">1006PhL</strain>
    </source>
</reference>
<dbReference type="InParanoid" id="S2JKV4"/>
<dbReference type="OrthoDB" id="2205645at2759"/>
<dbReference type="Proteomes" id="UP000014254">
    <property type="component" value="Unassembled WGS sequence"/>
</dbReference>
<dbReference type="VEuPathDB" id="FungiDB:HMPREF1544_02210"/>
<organism evidence="1 2">
    <name type="scientific">Mucor circinelloides f. circinelloides (strain 1006PhL)</name>
    <name type="common">Mucormycosis agent</name>
    <name type="synonym">Calyptromyces circinelloides</name>
    <dbReference type="NCBI Taxonomy" id="1220926"/>
    <lineage>
        <taxon>Eukaryota</taxon>
        <taxon>Fungi</taxon>
        <taxon>Fungi incertae sedis</taxon>
        <taxon>Mucoromycota</taxon>
        <taxon>Mucoromycotina</taxon>
        <taxon>Mucoromycetes</taxon>
        <taxon>Mucorales</taxon>
        <taxon>Mucorineae</taxon>
        <taxon>Mucoraceae</taxon>
        <taxon>Mucor</taxon>
    </lineage>
</organism>
<dbReference type="AlphaFoldDB" id="S2JKV4"/>
<evidence type="ECO:0000313" key="2">
    <source>
        <dbReference type="Proteomes" id="UP000014254"/>
    </source>
</evidence>
<proteinExistence type="predicted"/>
<dbReference type="EMBL" id="KE123914">
    <property type="protein sequence ID" value="EPB90956.1"/>
    <property type="molecule type" value="Genomic_DNA"/>
</dbReference>
<keyword evidence="2" id="KW-1185">Reference proteome</keyword>
<name>S2JKV4_MUCC1</name>
<gene>
    <name evidence="1" type="ORF">HMPREF1544_02210</name>
</gene>